<dbReference type="AlphaFoldDB" id="A0A2V1D551"/>
<evidence type="ECO:0000313" key="1">
    <source>
        <dbReference type="EMBL" id="PVH92633.1"/>
    </source>
</evidence>
<dbReference type="OrthoDB" id="10616335at2759"/>
<accession>A0A2V1D551</accession>
<reference evidence="1 2" key="1">
    <citation type="journal article" date="2018" name="Sci. Rep.">
        <title>Comparative genomics provides insights into the lifestyle and reveals functional heterogeneity of dark septate endophytic fungi.</title>
        <authorList>
            <person name="Knapp D.G."/>
            <person name="Nemeth J.B."/>
            <person name="Barry K."/>
            <person name="Hainaut M."/>
            <person name="Henrissat B."/>
            <person name="Johnson J."/>
            <person name="Kuo A."/>
            <person name="Lim J.H.P."/>
            <person name="Lipzen A."/>
            <person name="Nolan M."/>
            <person name="Ohm R.A."/>
            <person name="Tamas L."/>
            <person name="Grigoriev I.V."/>
            <person name="Spatafora J.W."/>
            <person name="Nagy L.G."/>
            <person name="Kovacs G.M."/>
        </authorList>
    </citation>
    <scope>NUCLEOTIDE SEQUENCE [LARGE SCALE GENOMIC DNA]</scope>
    <source>
        <strain evidence="1 2">DSE2036</strain>
    </source>
</reference>
<name>A0A2V1D551_9PLEO</name>
<gene>
    <name evidence="1" type="ORF">DM02DRAFT_543234</name>
</gene>
<feature type="non-terminal residue" evidence="1">
    <location>
        <position position="1"/>
    </location>
</feature>
<dbReference type="InterPro" id="IPR038213">
    <property type="entry name" value="IFI6/IFI27-like_sf"/>
</dbReference>
<dbReference type="Gene3D" id="6.10.110.10">
    <property type="match status" value="1"/>
</dbReference>
<sequence>IAALPYRTLIHAANGIVPLKPGIVTTPIFSAFGLGANGPRRDSAAPTTISKLGYVRARGVYATIRSAAMDGYGASAAANAARAGTVMSSAVVYLLGRRRDRKNEGIGCEASVRKERSL</sequence>
<dbReference type="Proteomes" id="UP000244855">
    <property type="component" value="Unassembled WGS sequence"/>
</dbReference>
<protein>
    <submittedName>
        <fullName evidence="1">Uncharacterized protein</fullName>
    </submittedName>
</protein>
<evidence type="ECO:0000313" key="2">
    <source>
        <dbReference type="Proteomes" id="UP000244855"/>
    </source>
</evidence>
<proteinExistence type="predicted"/>
<dbReference type="EMBL" id="KZ805662">
    <property type="protein sequence ID" value="PVH92633.1"/>
    <property type="molecule type" value="Genomic_DNA"/>
</dbReference>
<keyword evidence="2" id="KW-1185">Reference proteome</keyword>
<organism evidence="1 2">
    <name type="scientific">Periconia macrospinosa</name>
    <dbReference type="NCBI Taxonomy" id="97972"/>
    <lineage>
        <taxon>Eukaryota</taxon>
        <taxon>Fungi</taxon>
        <taxon>Dikarya</taxon>
        <taxon>Ascomycota</taxon>
        <taxon>Pezizomycotina</taxon>
        <taxon>Dothideomycetes</taxon>
        <taxon>Pleosporomycetidae</taxon>
        <taxon>Pleosporales</taxon>
        <taxon>Massarineae</taxon>
        <taxon>Periconiaceae</taxon>
        <taxon>Periconia</taxon>
    </lineage>
</organism>